<dbReference type="Pfam" id="PF00290">
    <property type="entry name" value="Trp_syntA"/>
    <property type="match status" value="1"/>
</dbReference>
<dbReference type="SUPFAM" id="SSF51366">
    <property type="entry name" value="Ribulose-phoshate binding barrel"/>
    <property type="match status" value="1"/>
</dbReference>
<accession>A0A8A7K7X2</accession>
<gene>
    <name evidence="9" type="ORF">GM661_04480</name>
</gene>
<keyword evidence="6" id="KW-0057">Aromatic amino acid biosynthesis</keyword>
<evidence type="ECO:0000256" key="8">
    <source>
        <dbReference type="ARBA" id="ARBA00049047"/>
    </source>
</evidence>
<evidence type="ECO:0000256" key="1">
    <source>
        <dbReference type="ARBA" id="ARBA00004733"/>
    </source>
</evidence>
<dbReference type="Proteomes" id="UP000665020">
    <property type="component" value="Chromosome"/>
</dbReference>
<dbReference type="InterPro" id="IPR011060">
    <property type="entry name" value="RibuloseP-bd_barrel"/>
</dbReference>
<dbReference type="EC" id="4.2.1.20" evidence="3"/>
<evidence type="ECO:0000256" key="4">
    <source>
        <dbReference type="ARBA" id="ARBA00022605"/>
    </source>
</evidence>
<comment type="pathway">
    <text evidence="1">Amino-acid biosynthesis; L-tryptophan biosynthesis; L-tryptophan from chorismate: step 5/5.</text>
</comment>
<evidence type="ECO:0000256" key="5">
    <source>
        <dbReference type="ARBA" id="ARBA00022822"/>
    </source>
</evidence>
<evidence type="ECO:0000313" key="9">
    <source>
        <dbReference type="EMBL" id="QTL97290.1"/>
    </source>
</evidence>
<proteinExistence type="predicted"/>
<dbReference type="PANTHER" id="PTHR43406">
    <property type="entry name" value="TRYPTOPHAN SYNTHASE, ALPHA CHAIN"/>
    <property type="match status" value="1"/>
</dbReference>
<dbReference type="GO" id="GO:0004834">
    <property type="term" value="F:tryptophan synthase activity"/>
    <property type="evidence" value="ECO:0007669"/>
    <property type="project" value="UniProtKB-EC"/>
</dbReference>
<protein>
    <recommendedName>
        <fullName evidence="3">tryptophan synthase</fullName>
        <ecNumber evidence="3">4.2.1.20</ecNumber>
    </recommendedName>
</protein>
<dbReference type="PANTHER" id="PTHR43406:SF1">
    <property type="entry name" value="TRYPTOPHAN SYNTHASE ALPHA CHAIN, CHLOROPLASTIC"/>
    <property type="match status" value="1"/>
</dbReference>
<dbReference type="AlphaFoldDB" id="A0A8A7K7X2"/>
<comment type="catalytic activity">
    <reaction evidence="8">
        <text>(1S,2R)-1-C-(indol-3-yl)glycerol 3-phosphate + L-serine = D-glyceraldehyde 3-phosphate + L-tryptophan + H2O</text>
        <dbReference type="Rhea" id="RHEA:10532"/>
        <dbReference type="ChEBI" id="CHEBI:15377"/>
        <dbReference type="ChEBI" id="CHEBI:33384"/>
        <dbReference type="ChEBI" id="CHEBI:57912"/>
        <dbReference type="ChEBI" id="CHEBI:58866"/>
        <dbReference type="ChEBI" id="CHEBI:59776"/>
        <dbReference type="EC" id="4.2.1.20"/>
    </reaction>
</comment>
<dbReference type="RefSeq" id="WP_230868921.1">
    <property type="nucleotide sequence ID" value="NZ_CP046640.1"/>
</dbReference>
<dbReference type="EMBL" id="CP046640">
    <property type="protein sequence ID" value="QTL97290.1"/>
    <property type="molecule type" value="Genomic_DNA"/>
</dbReference>
<dbReference type="GO" id="GO:0005829">
    <property type="term" value="C:cytosol"/>
    <property type="evidence" value="ECO:0007669"/>
    <property type="project" value="TreeGrafter"/>
</dbReference>
<keyword evidence="7" id="KW-0456">Lyase</keyword>
<dbReference type="UniPathway" id="UPA00035">
    <property type="reaction ID" value="UER00044"/>
</dbReference>
<dbReference type="KEGG" id="ifn:GM661_04480"/>
<evidence type="ECO:0000256" key="6">
    <source>
        <dbReference type="ARBA" id="ARBA00023141"/>
    </source>
</evidence>
<reference evidence="9" key="1">
    <citation type="submission" date="2019-12" db="EMBL/GenBank/DDBJ databases">
        <authorList>
            <person name="zhang j."/>
            <person name="sun C.M."/>
        </authorList>
    </citation>
    <scope>NUCLEOTIDE SEQUENCE</scope>
    <source>
        <strain evidence="9">NS-1</strain>
    </source>
</reference>
<dbReference type="CDD" id="cd04724">
    <property type="entry name" value="Tryptophan_synthase_alpha"/>
    <property type="match status" value="1"/>
</dbReference>
<comment type="subunit">
    <text evidence="2">Tetramer of two alpha and two beta chains.</text>
</comment>
<evidence type="ECO:0000256" key="3">
    <source>
        <dbReference type="ARBA" id="ARBA00012043"/>
    </source>
</evidence>
<keyword evidence="5" id="KW-0822">Tryptophan biosynthesis</keyword>
<evidence type="ECO:0000256" key="2">
    <source>
        <dbReference type="ARBA" id="ARBA00011270"/>
    </source>
</evidence>
<dbReference type="Gene3D" id="3.20.20.70">
    <property type="entry name" value="Aldolase class I"/>
    <property type="match status" value="1"/>
</dbReference>
<keyword evidence="4" id="KW-0028">Amino-acid biosynthesis</keyword>
<organism evidence="9 10">
    <name type="scientific">Iocasia fonsfrigidae</name>
    <dbReference type="NCBI Taxonomy" id="2682810"/>
    <lineage>
        <taxon>Bacteria</taxon>
        <taxon>Bacillati</taxon>
        <taxon>Bacillota</taxon>
        <taxon>Clostridia</taxon>
        <taxon>Halanaerobiales</taxon>
        <taxon>Halanaerobiaceae</taxon>
        <taxon>Iocasia</taxon>
    </lineage>
</organism>
<dbReference type="InterPro" id="IPR002028">
    <property type="entry name" value="Trp_synthase_suA"/>
</dbReference>
<name>A0A8A7K7X2_9FIRM</name>
<sequence length="263" mass="29940">MLQTNILKNSLIKKKEDNKPVMIAYLPAAYPDIETSKKWIEILFDNGIDAVELGYPSKSTDMDGKTISDAHQEVKNDGFKESDYEMIARYVSRNSSGRLIAMGYWKELREKFYSKFENSWLRSGIKYLLLPDLNLSNKTEVKYIQDCGYKLIPFISRLDFNLNYSLFKNAPFIYCPAYKGKTGNSGKIDKLHLTKLKEKLRETVLKDLPLLVGFGISTGEDAFRVRSLGYDGIIIGTAMLKAFQKSENRALTLIKELKAGLEG</sequence>
<dbReference type="InterPro" id="IPR013785">
    <property type="entry name" value="Aldolase_TIM"/>
</dbReference>
<evidence type="ECO:0000256" key="7">
    <source>
        <dbReference type="ARBA" id="ARBA00023239"/>
    </source>
</evidence>
<keyword evidence="10" id="KW-1185">Reference proteome</keyword>
<evidence type="ECO:0000313" key="10">
    <source>
        <dbReference type="Proteomes" id="UP000665020"/>
    </source>
</evidence>